<sequence length="248" mass="28136">MKKLMTMSFIILFSVLAVLSCINFSYNALETIENDKQTITIEKPEDITNEKFLEDIDKALGENNADIMYRYVDVTGKKPHYIYFKTNHTNNFIHGASLKSDFQISEEECISTLTPMGYEVYPLYVSSVFQDISFYNWADAAKYDLSSCTYYVKNDVCSESAGIISQLGYHVIINTNVFLSGKMPVLLFSFIPIFLLIMSMVFYVLANGKRNVIKKMDGYTLKSILLDEIKVCGVNFIGSFLIVELTGA</sequence>
<dbReference type="AlphaFoldDB" id="A0A1C7I7Y4"/>
<keyword evidence="1" id="KW-0812">Transmembrane</keyword>
<evidence type="ECO:0000313" key="3">
    <source>
        <dbReference type="Proteomes" id="UP000092574"/>
    </source>
</evidence>
<gene>
    <name evidence="2" type="ORF">A4V09_08235</name>
</gene>
<dbReference type="RefSeq" id="WP_065541943.1">
    <property type="nucleotide sequence ID" value="NZ_CP015405.2"/>
</dbReference>
<reference evidence="2" key="1">
    <citation type="submission" date="2017-04" db="EMBL/GenBank/DDBJ databases">
        <title>Complete Genome Sequences of Twelve Strains of a Stable Defined Moderately Diverse Mouse Microbiota 2 (sDMDMm2).</title>
        <authorList>
            <person name="Uchimura Y."/>
            <person name="Wyss M."/>
            <person name="Brugiroux S."/>
            <person name="Limenitakis J.P."/>
            <person name="Stecher B."/>
            <person name="McCoy K.D."/>
            <person name="Macpherson A.J."/>
        </authorList>
    </citation>
    <scope>NUCLEOTIDE SEQUENCE</scope>
    <source>
        <strain evidence="2">YL58</strain>
    </source>
</reference>
<feature type="transmembrane region" description="Helical" evidence="1">
    <location>
        <begin position="185"/>
        <end position="206"/>
    </location>
</feature>
<keyword evidence="1" id="KW-0472">Membrane</keyword>
<proteinExistence type="predicted"/>
<dbReference type="Proteomes" id="UP000092574">
    <property type="component" value="Chromosome"/>
</dbReference>
<dbReference type="KEGG" id="byl:A4V09_08235"/>
<keyword evidence="1" id="KW-1133">Transmembrane helix</keyword>
<dbReference type="OrthoDB" id="109505at186803"/>
<dbReference type="STRING" id="1796616.A4V09_08235"/>
<dbReference type="PROSITE" id="PS51257">
    <property type="entry name" value="PROKAR_LIPOPROTEIN"/>
    <property type="match status" value="1"/>
</dbReference>
<evidence type="ECO:0000256" key="1">
    <source>
        <dbReference type="SAM" id="Phobius"/>
    </source>
</evidence>
<evidence type="ECO:0008006" key="4">
    <source>
        <dbReference type="Google" id="ProtNLM"/>
    </source>
</evidence>
<accession>A0A1C7I7Y4</accession>
<dbReference type="EMBL" id="CP015405">
    <property type="protein sequence ID" value="ANU75760.1"/>
    <property type="molecule type" value="Genomic_DNA"/>
</dbReference>
<organism evidence="2 3">
    <name type="scientific">Blautia pseudococcoides</name>
    <dbReference type="NCBI Taxonomy" id="1796616"/>
    <lineage>
        <taxon>Bacteria</taxon>
        <taxon>Bacillati</taxon>
        <taxon>Bacillota</taxon>
        <taxon>Clostridia</taxon>
        <taxon>Lachnospirales</taxon>
        <taxon>Lachnospiraceae</taxon>
        <taxon>Blautia</taxon>
    </lineage>
</organism>
<evidence type="ECO:0000313" key="2">
    <source>
        <dbReference type="EMBL" id="ANU75760.1"/>
    </source>
</evidence>
<protein>
    <recommendedName>
        <fullName evidence="4">FtsX-like permease family protein</fullName>
    </recommendedName>
</protein>
<name>A0A1C7I7Y4_9FIRM</name>
<keyword evidence="3" id="KW-1185">Reference proteome</keyword>